<evidence type="ECO:0000256" key="1">
    <source>
        <dbReference type="SAM" id="SignalP"/>
    </source>
</evidence>
<evidence type="ECO:0000313" key="2">
    <source>
        <dbReference type="EMBL" id="MCV4378257.1"/>
    </source>
</evidence>
<keyword evidence="3" id="KW-1185">Reference proteome</keyword>
<comment type="caution">
    <text evidence="2">The sequence shown here is derived from an EMBL/GenBank/DDBJ whole genome shotgun (WGS) entry which is preliminary data.</text>
</comment>
<evidence type="ECO:0000313" key="3">
    <source>
        <dbReference type="Proteomes" id="UP001207294"/>
    </source>
</evidence>
<proteinExistence type="predicted"/>
<feature type="signal peptide" evidence="1">
    <location>
        <begin position="1"/>
        <end position="34"/>
    </location>
</feature>
<gene>
    <name evidence="2" type="ORF">OH718_16795</name>
</gene>
<keyword evidence="1" id="KW-0732">Signal</keyword>
<feature type="chain" id="PRO_5047333203" description="DUF2059 domain-containing protein" evidence="1">
    <location>
        <begin position="35"/>
        <end position="168"/>
    </location>
</feature>
<reference evidence="2 3" key="1">
    <citation type="submission" date="2022-10" db="EMBL/GenBank/DDBJ databases">
        <title>Characterization of Pseudomonas capsici strains from pepper and tomato in Georgia.</title>
        <authorList>
            <person name="Zhao M."/>
            <person name="Dutta B."/>
        </authorList>
    </citation>
    <scope>NUCLEOTIDE SEQUENCE [LARGE SCALE GENOMIC DNA]</scope>
    <source>
        <strain evidence="2 3">Pc20-5</strain>
    </source>
</reference>
<evidence type="ECO:0008006" key="4">
    <source>
        <dbReference type="Google" id="ProtNLM"/>
    </source>
</evidence>
<name>A0ABT3BZI6_9PSED</name>
<organism evidence="2 3">
    <name type="scientific">Pseudomonas capsici</name>
    <dbReference type="NCBI Taxonomy" id="2810614"/>
    <lineage>
        <taxon>Bacteria</taxon>
        <taxon>Pseudomonadati</taxon>
        <taxon>Pseudomonadota</taxon>
        <taxon>Gammaproteobacteria</taxon>
        <taxon>Pseudomonadales</taxon>
        <taxon>Pseudomonadaceae</taxon>
        <taxon>Pseudomonas</taxon>
    </lineage>
</organism>
<sequence length="168" mass="18603">MNDHRGLPVVSRTRLTFLGCSLLLSWTLAQSVQADEADDTALLFVQERHLGDSLGWLGYQVASRSVTFASIVEAVGKNQAQDLVHKELQRLQPDYQVQWDRNLAAAYAQSFSAQELQSLNEGSGSLSLLNKLKVRSNEVGIRMKERSSELLETFVAQALGNAQKSLAR</sequence>
<accession>A0ABT3BZI6</accession>
<dbReference type="RefSeq" id="WP_117181045.1">
    <property type="nucleotide sequence ID" value="NZ_JAOXMD010000008.1"/>
</dbReference>
<protein>
    <recommendedName>
        <fullName evidence="4">DUF2059 domain-containing protein</fullName>
    </recommendedName>
</protein>
<dbReference type="Proteomes" id="UP001207294">
    <property type="component" value="Unassembled WGS sequence"/>
</dbReference>
<dbReference type="EMBL" id="JAOXML010000013">
    <property type="protein sequence ID" value="MCV4378257.1"/>
    <property type="molecule type" value="Genomic_DNA"/>
</dbReference>